<reference evidence="3 4" key="1">
    <citation type="journal article" date="2023" name="Sci. Data">
        <title>Genome assembly of the Korean intertidal mud-creeper Batillaria attramentaria.</title>
        <authorList>
            <person name="Patra A.K."/>
            <person name="Ho P.T."/>
            <person name="Jun S."/>
            <person name="Lee S.J."/>
            <person name="Kim Y."/>
            <person name="Won Y.J."/>
        </authorList>
    </citation>
    <scope>NUCLEOTIDE SEQUENCE [LARGE SCALE GENOMIC DNA]</scope>
    <source>
        <strain evidence="3">Wonlab-2016</strain>
    </source>
</reference>
<dbReference type="PROSITE" id="PS51406">
    <property type="entry name" value="FIBRINOGEN_C_2"/>
    <property type="match status" value="2"/>
</dbReference>
<dbReference type="Pfam" id="PF00147">
    <property type="entry name" value="Fibrinogen_C"/>
    <property type="match status" value="2"/>
</dbReference>
<gene>
    <name evidence="3" type="ORF">BaRGS_00029250</name>
</gene>
<feature type="domain" description="Fibrinogen C-terminal" evidence="2">
    <location>
        <begin position="166"/>
        <end position="247"/>
    </location>
</feature>
<dbReference type="SMART" id="SM00186">
    <property type="entry name" value="FBG"/>
    <property type="match status" value="1"/>
</dbReference>
<accession>A0ABD0JYF9</accession>
<proteinExistence type="predicted"/>
<dbReference type="EMBL" id="JACVVK020000301">
    <property type="protein sequence ID" value="KAK7479533.1"/>
    <property type="molecule type" value="Genomic_DNA"/>
</dbReference>
<evidence type="ECO:0000313" key="4">
    <source>
        <dbReference type="Proteomes" id="UP001519460"/>
    </source>
</evidence>
<dbReference type="Proteomes" id="UP001519460">
    <property type="component" value="Unassembled WGS sequence"/>
</dbReference>
<feature type="non-terminal residue" evidence="3">
    <location>
        <position position="1"/>
    </location>
</feature>
<organism evidence="3 4">
    <name type="scientific">Batillaria attramentaria</name>
    <dbReference type="NCBI Taxonomy" id="370345"/>
    <lineage>
        <taxon>Eukaryota</taxon>
        <taxon>Metazoa</taxon>
        <taxon>Spiralia</taxon>
        <taxon>Lophotrochozoa</taxon>
        <taxon>Mollusca</taxon>
        <taxon>Gastropoda</taxon>
        <taxon>Caenogastropoda</taxon>
        <taxon>Sorbeoconcha</taxon>
        <taxon>Cerithioidea</taxon>
        <taxon>Batillariidae</taxon>
        <taxon>Batillaria</taxon>
    </lineage>
</organism>
<dbReference type="InterPro" id="IPR014716">
    <property type="entry name" value="Fibrinogen_a/b/g_C_1"/>
</dbReference>
<dbReference type="InterPro" id="IPR036056">
    <property type="entry name" value="Fibrinogen-like_C"/>
</dbReference>
<protein>
    <recommendedName>
        <fullName evidence="2">Fibrinogen C-terminal domain-containing protein</fullName>
    </recommendedName>
</protein>
<feature type="compositionally biased region" description="Basic and acidic residues" evidence="1">
    <location>
        <begin position="54"/>
        <end position="83"/>
    </location>
</feature>
<comment type="caution">
    <text evidence="3">The sequence shown here is derived from an EMBL/GenBank/DDBJ whole genome shotgun (WGS) entry which is preliminary data.</text>
</comment>
<sequence length="256" mass="29831">TVRCEAPQKVDCTDRGGYKFPGFNHSVVFQQGQYWGPSFPKDYCKIYCRSSTEGHRRSSTEGHRRSSTEGHRRSSTEGHRRSSTEVPQDCSEVRHKKGVQWLEVKELGFDTYCDYSWTVIQQRKHGTVNFYRNWSDYLFGFGDPEGDFWVGLEKMFRLSLVNHNSDGLSDYNNMAFTTADWDNDKAPYINCAIHGWSGWWFNNCGFGCNLNGIYERPDDYGNFGGFLWMPWTHKPLKHSVMKIRMRGYYPGFGEVH</sequence>
<name>A0ABD0JYF9_9CAEN</name>
<keyword evidence="4" id="KW-1185">Reference proteome</keyword>
<feature type="domain" description="Fibrinogen C-terminal" evidence="2">
    <location>
        <begin position="81"/>
        <end position="159"/>
    </location>
</feature>
<dbReference type="PANTHER" id="PTHR19143">
    <property type="entry name" value="FIBRINOGEN/TENASCIN/ANGIOPOEITIN"/>
    <property type="match status" value="1"/>
</dbReference>
<evidence type="ECO:0000256" key="1">
    <source>
        <dbReference type="SAM" id="MobiDB-lite"/>
    </source>
</evidence>
<dbReference type="InterPro" id="IPR050373">
    <property type="entry name" value="Fibrinogen_C-term_domain"/>
</dbReference>
<dbReference type="InterPro" id="IPR002181">
    <property type="entry name" value="Fibrinogen_a/b/g_C_dom"/>
</dbReference>
<evidence type="ECO:0000313" key="3">
    <source>
        <dbReference type="EMBL" id="KAK7479533.1"/>
    </source>
</evidence>
<feature type="region of interest" description="Disordered" evidence="1">
    <location>
        <begin position="54"/>
        <end position="91"/>
    </location>
</feature>
<evidence type="ECO:0000259" key="2">
    <source>
        <dbReference type="PROSITE" id="PS51406"/>
    </source>
</evidence>
<dbReference type="Gene3D" id="3.90.215.10">
    <property type="entry name" value="Gamma Fibrinogen, chain A, domain 1"/>
    <property type="match status" value="2"/>
</dbReference>
<dbReference type="SUPFAM" id="SSF56496">
    <property type="entry name" value="Fibrinogen C-terminal domain-like"/>
    <property type="match status" value="1"/>
</dbReference>
<dbReference type="AlphaFoldDB" id="A0ABD0JYF9"/>